<name>A0A4U0Y2N4_9PEZI</name>
<accession>A0A4U0Y2N4</accession>
<keyword evidence="3" id="KW-1185">Reference proteome</keyword>
<dbReference type="OrthoDB" id="3817571at2759"/>
<evidence type="ECO:0000256" key="1">
    <source>
        <dbReference type="SAM" id="MobiDB-lite"/>
    </source>
</evidence>
<reference evidence="2 3" key="1">
    <citation type="submission" date="2017-03" db="EMBL/GenBank/DDBJ databases">
        <title>Genomes of endolithic fungi from Antarctica.</title>
        <authorList>
            <person name="Coleine C."/>
            <person name="Masonjones S."/>
            <person name="Stajich J.E."/>
        </authorList>
    </citation>
    <scope>NUCLEOTIDE SEQUENCE [LARGE SCALE GENOMIC DNA]</scope>
    <source>
        <strain evidence="2 3">CCFEE 5184</strain>
    </source>
</reference>
<dbReference type="AlphaFoldDB" id="A0A4U0Y2N4"/>
<dbReference type="EMBL" id="NAJQ01000018">
    <property type="protein sequence ID" value="TKA83006.1"/>
    <property type="molecule type" value="Genomic_DNA"/>
</dbReference>
<feature type="compositionally biased region" description="Basic and acidic residues" evidence="1">
    <location>
        <begin position="13"/>
        <end position="22"/>
    </location>
</feature>
<protein>
    <recommendedName>
        <fullName evidence="4">F-box domain-containing protein</fullName>
    </recommendedName>
</protein>
<dbReference type="Proteomes" id="UP000309340">
    <property type="component" value="Unassembled WGS sequence"/>
</dbReference>
<evidence type="ECO:0008006" key="4">
    <source>
        <dbReference type="Google" id="ProtNLM"/>
    </source>
</evidence>
<evidence type="ECO:0000313" key="3">
    <source>
        <dbReference type="Proteomes" id="UP000309340"/>
    </source>
</evidence>
<feature type="region of interest" description="Disordered" evidence="1">
    <location>
        <begin position="1"/>
        <end position="22"/>
    </location>
</feature>
<evidence type="ECO:0000313" key="2">
    <source>
        <dbReference type="EMBL" id="TKA83006.1"/>
    </source>
</evidence>
<sequence>MAGATSNTGYGRLNDKTQHDKSLSNSRGLLACVPNVLARGFLQLSRIFSLKACPRRTGAFHRFLDLPPELREIVYAFYFDEAKIAVKGQPCIKHATSILSVSRQLHNEASAVMFRAAAFTVHLGWHHTRNHEYDLARCFGRLVQPETYFVGRKEVFTRFRNFNFHLDVQKRRHLQKYWQHVAAVFYAMKVVMLETRGTCCLTINVGDLGRSSKGYRVLHESAVWVDRSDLSWRRKVPFDEHALPMINLPADTGQQWKAVTPPWRREIDARFRLIYWMSAVARDTGGSLWLESHDHKRRKVVKVDGPLGLLDLAAGFEEGRNVWLVMDGKR</sequence>
<comment type="caution">
    <text evidence="2">The sequence shown here is derived from an EMBL/GenBank/DDBJ whole genome shotgun (WGS) entry which is preliminary data.</text>
</comment>
<organism evidence="2 3">
    <name type="scientific">Friedmanniomyces simplex</name>
    <dbReference type="NCBI Taxonomy" id="329884"/>
    <lineage>
        <taxon>Eukaryota</taxon>
        <taxon>Fungi</taxon>
        <taxon>Dikarya</taxon>
        <taxon>Ascomycota</taxon>
        <taxon>Pezizomycotina</taxon>
        <taxon>Dothideomycetes</taxon>
        <taxon>Dothideomycetidae</taxon>
        <taxon>Mycosphaerellales</taxon>
        <taxon>Teratosphaeriaceae</taxon>
        <taxon>Friedmanniomyces</taxon>
    </lineage>
</organism>
<gene>
    <name evidence="2" type="ORF">B0A55_00848</name>
</gene>
<proteinExistence type="predicted"/>